<evidence type="ECO:0000313" key="4">
    <source>
        <dbReference type="Proteomes" id="UP000240322"/>
    </source>
</evidence>
<dbReference type="InterPro" id="IPR036196">
    <property type="entry name" value="Ptyr_pPase_sf"/>
</dbReference>
<protein>
    <submittedName>
        <fullName evidence="3">Low molecular weight phosphatase family protein</fullName>
    </submittedName>
</protein>
<organism evidence="3 4">
    <name type="scientific">Candidatus Marsarchaeota G2 archaeon OSP_D</name>
    <dbReference type="NCBI Taxonomy" id="1978157"/>
    <lineage>
        <taxon>Archaea</taxon>
        <taxon>Candidatus Marsarchaeota</taxon>
        <taxon>Candidatus Marsarchaeota group 2</taxon>
    </lineage>
</organism>
<comment type="caution">
    <text evidence="3">The sequence shown here is derived from an EMBL/GenBank/DDBJ whole genome shotgun (WGS) entry which is preliminary data.</text>
</comment>
<dbReference type="Pfam" id="PF01451">
    <property type="entry name" value="LMWPc"/>
    <property type="match status" value="1"/>
</dbReference>
<sequence length="134" mass="14721">MSGSKRVLFVCVENAGRSQMAEAFAKKLGAQAMSAGTMPASRVNPVVAQAMLEVGIDISSNTPKRMTNEMVEWADIVVTMGCSVEEVCPAPLLAKMSKKLVEWDIDDPKGKPLEEVRRIRDQVEEKVKELLNTQ</sequence>
<name>A0A2R6AWI1_9ARCH</name>
<evidence type="ECO:0000259" key="2">
    <source>
        <dbReference type="SMART" id="SM00226"/>
    </source>
</evidence>
<dbReference type="CDD" id="cd16345">
    <property type="entry name" value="LMWP_ArsC"/>
    <property type="match status" value="1"/>
</dbReference>
<dbReference type="Gene3D" id="3.40.50.2300">
    <property type="match status" value="1"/>
</dbReference>
<dbReference type="PANTHER" id="PTHR43428:SF1">
    <property type="entry name" value="ARSENATE REDUCTASE"/>
    <property type="match status" value="1"/>
</dbReference>
<evidence type="ECO:0000313" key="3">
    <source>
        <dbReference type="EMBL" id="PSN90716.1"/>
    </source>
</evidence>
<reference evidence="3 4" key="1">
    <citation type="submission" date="2017-04" db="EMBL/GenBank/DDBJ databases">
        <title>Novel microbial lineages endemic to geothermal iron-oxide mats fill important gaps in the evolutionary history of Archaea.</title>
        <authorList>
            <person name="Jay Z.J."/>
            <person name="Beam J.P."/>
            <person name="Dlakic M."/>
            <person name="Rusch D.B."/>
            <person name="Kozubal M.A."/>
            <person name="Inskeep W.P."/>
        </authorList>
    </citation>
    <scope>NUCLEOTIDE SEQUENCE [LARGE SCALE GENOMIC DNA]</scope>
    <source>
        <strain evidence="3">OSP_D</strain>
    </source>
</reference>
<dbReference type="SUPFAM" id="SSF52788">
    <property type="entry name" value="Phosphotyrosine protein phosphatases I"/>
    <property type="match status" value="1"/>
</dbReference>
<proteinExistence type="predicted"/>
<dbReference type="EMBL" id="NEXE01000050">
    <property type="protein sequence ID" value="PSN90716.1"/>
    <property type="molecule type" value="Genomic_DNA"/>
</dbReference>
<dbReference type="GO" id="GO:0046685">
    <property type="term" value="P:response to arsenic-containing substance"/>
    <property type="evidence" value="ECO:0007669"/>
    <property type="project" value="UniProtKB-KW"/>
</dbReference>
<dbReference type="AlphaFoldDB" id="A0A2R6AWI1"/>
<dbReference type="Proteomes" id="UP000240322">
    <property type="component" value="Unassembled WGS sequence"/>
</dbReference>
<gene>
    <name evidence="3" type="ORF">B9Q03_06205</name>
</gene>
<accession>A0A2R6AWI1</accession>
<keyword evidence="1" id="KW-0059">Arsenical resistance</keyword>
<dbReference type="InterPro" id="IPR023485">
    <property type="entry name" value="Ptyr_pPase"/>
</dbReference>
<evidence type="ECO:0000256" key="1">
    <source>
        <dbReference type="ARBA" id="ARBA00022849"/>
    </source>
</evidence>
<dbReference type="SMART" id="SM00226">
    <property type="entry name" value="LMWPc"/>
    <property type="match status" value="1"/>
</dbReference>
<dbReference type="PANTHER" id="PTHR43428">
    <property type="entry name" value="ARSENATE REDUCTASE"/>
    <property type="match status" value="1"/>
</dbReference>
<feature type="domain" description="Phosphotyrosine protein phosphatase I" evidence="2">
    <location>
        <begin position="5"/>
        <end position="133"/>
    </location>
</feature>